<dbReference type="InParanoid" id="A0A067M077"/>
<dbReference type="Proteomes" id="UP000027195">
    <property type="component" value="Unassembled WGS sequence"/>
</dbReference>
<evidence type="ECO:0000313" key="2">
    <source>
        <dbReference type="Proteomes" id="UP000027195"/>
    </source>
</evidence>
<dbReference type="AlphaFoldDB" id="A0A067M077"/>
<keyword evidence="2" id="KW-1185">Reference proteome</keyword>
<dbReference type="EMBL" id="KL198082">
    <property type="protein sequence ID" value="KDQ09138.1"/>
    <property type="molecule type" value="Genomic_DNA"/>
</dbReference>
<name>A0A067M077_BOTB1</name>
<reference evidence="2" key="1">
    <citation type="journal article" date="2014" name="Proc. Natl. Acad. Sci. U.S.A.">
        <title>Extensive sampling of basidiomycete genomes demonstrates inadequacy of the white-rot/brown-rot paradigm for wood decay fungi.</title>
        <authorList>
            <person name="Riley R."/>
            <person name="Salamov A.A."/>
            <person name="Brown D.W."/>
            <person name="Nagy L.G."/>
            <person name="Floudas D."/>
            <person name="Held B.W."/>
            <person name="Levasseur A."/>
            <person name="Lombard V."/>
            <person name="Morin E."/>
            <person name="Otillar R."/>
            <person name="Lindquist E.A."/>
            <person name="Sun H."/>
            <person name="LaButti K.M."/>
            <person name="Schmutz J."/>
            <person name="Jabbour D."/>
            <person name="Luo H."/>
            <person name="Baker S.E."/>
            <person name="Pisabarro A.G."/>
            <person name="Walton J.D."/>
            <person name="Blanchette R.A."/>
            <person name="Henrissat B."/>
            <person name="Martin F."/>
            <person name="Cullen D."/>
            <person name="Hibbett D.S."/>
            <person name="Grigoriev I.V."/>
        </authorList>
    </citation>
    <scope>NUCLEOTIDE SEQUENCE [LARGE SCALE GENOMIC DNA]</scope>
    <source>
        <strain evidence="2">FD-172 SS1</strain>
    </source>
</reference>
<dbReference type="HOGENOM" id="CLU_1085825_0_0_1"/>
<evidence type="ECO:0000313" key="1">
    <source>
        <dbReference type="EMBL" id="KDQ09138.1"/>
    </source>
</evidence>
<organism evidence="1 2">
    <name type="scientific">Botryobasidium botryosum (strain FD-172 SS1)</name>
    <dbReference type="NCBI Taxonomy" id="930990"/>
    <lineage>
        <taxon>Eukaryota</taxon>
        <taxon>Fungi</taxon>
        <taxon>Dikarya</taxon>
        <taxon>Basidiomycota</taxon>
        <taxon>Agaricomycotina</taxon>
        <taxon>Agaricomycetes</taxon>
        <taxon>Cantharellales</taxon>
        <taxon>Botryobasidiaceae</taxon>
        <taxon>Botryobasidium</taxon>
    </lineage>
</organism>
<proteinExistence type="predicted"/>
<protein>
    <submittedName>
        <fullName evidence="1">Uncharacterized protein</fullName>
    </submittedName>
</protein>
<sequence>MCLLAAQANLLLSSNPCSNRILALENYLASTDSLLHITSCFQRHLASSNHLASNIHLALINILLQTTSRFKRRPASLHFTSTTSCFNHILLQSAPCFNPHASAAQCWINCAQDDVVHSELLGRMDLFVRACPGSIDWCGTLVHLVAAVLRTVCDGPLSASKTFLTFTQSSLALQISAALDGQEDRLPMHNVRITRGPLDPNRSLPKHPLSAVRYHHAAGCHPSKWSSASRSNRGFFAKIRAGFEDNTKEEIRVVVA</sequence>
<gene>
    <name evidence="1" type="ORF">BOTBODRAFT_643498</name>
</gene>
<accession>A0A067M077</accession>